<feature type="domain" description="Carbohydrate kinase PfkB" evidence="4">
    <location>
        <begin position="13"/>
        <end position="305"/>
    </location>
</feature>
<proteinExistence type="inferred from homology"/>
<gene>
    <name evidence="6" type="primary">kdgK_3</name>
    <name evidence="6" type="ORF">A6302_03328</name>
</gene>
<dbReference type="PANTHER" id="PTHR43085:SF15">
    <property type="entry name" value="2-DEHYDRO-3-DEOXYGLUCONOKINASE"/>
    <property type="match status" value="1"/>
</dbReference>
<dbReference type="GO" id="GO:0005829">
    <property type="term" value="C:cytosol"/>
    <property type="evidence" value="ECO:0007669"/>
    <property type="project" value="TreeGrafter"/>
</dbReference>
<dbReference type="EMBL" id="MCRJ01000094">
    <property type="protein sequence ID" value="ODN69377.1"/>
    <property type="molecule type" value="Genomic_DNA"/>
</dbReference>
<comment type="caution">
    <text evidence="6">The sequence shown here is derived from an EMBL/GenBank/DDBJ whole genome shotgun (WGS) entry which is preliminary data.</text>
</comment>
<protein>
    <submittedName>
        <fullName evidence="6">2-dehydro-3-deoxygluconokinase</fullName>
        <ecNumber evidence="6">2.7.1.45</ecNumber>
    </submittedName>
</protein>
<evidence type="ECO:0000313" key="6">
    <source>
        <dbReference type="EMBL" id="ODN69377.1"/>
    </source>
</evidence>
<dbReference type="EC" id="2.7.1.45" evidence="6"/>
<evidence type="ECO:0000256" key="2">
    <source>
        <dbReference type="ARBA" id="ARBA00022679"/>
    </source>
</evidence>
<evidence type="ECO:0000259" key="5">
    <source>
        <dbReference type="Pfam" id="PF06276"/>
    </source>
</evidence>
<dbReference type="GO" id="GO:0019698">
    <property type="term" value="P:D-galacturonate catabolic process"/>
    <property type="evidence" value="ECO:0007669"/>
    <property type="project" value="TreeGrafter"/>
</dbReference>
<dbReference type="GO" id="GO:0042840">
    <property type="term" value="P:D-glucuronate catabolic process"/>
    <property type="evidence" value="ECO:0007669"/>
    <property type="project" value="TreeGrafter"/>
</dbReference>
<keyword evidence="3 6" id="KW-0418">Kinase</keyword>
<sequence length="616" mass="63482">MPVPPARGDGPLVFVGECMAEVAPSDAAPGAYGLGFAGDAFNAAWACRALAPDAPVRFLSAIGNDRISAELTAFVAGAGIDTAFLRAIPGRSIGLYLVMLDAGERSFSYWRGQSAARSLADDPAVLAAGLAGARLVHVTGITLAILDPDGRDRLLAALAAAREAGACIVFDPNHRPRLWDSPATAAASYARAYALADFALPTLDDEALLGGPADAHELAVRLLAAGCTEVVVKDGSRPCLVAANGDRTLVPVGAAVTPVDTTGAGDAFGAAYVAARLGGHAPVDAAAAAHRVAAAVVGCRGALAPPDVLRAPFPPPAEVRRRLNFPAAGSSSLRMTKDPAWTAFSALAQFRVDGLRPPTDSLCLDDGTGLSGGLRGAHDLSGASWRIAGAALRDRRTLEAVLAGSGEAHAGAPARAVTSRWMRDYVEKLVPAVVIADVAFGLALPVALGEIGLLLDARAVPTGFVLAHGGEAAAADPFDAFFPLLRGHLDPLVTVLARHGRAPPRVLWSEVAVRLDAVLGALEAVPAHADRARDRRHLLLRRQWPDGWRNRLFDPVVRLSAGAPAAAAPGGGSAASATSFPAPRTARNARICAAAPLRRTSDRGPGIKLDYFSHVL</sequence>
<dbReference type="NCBIfam" id="TIGR03951">
    <property type="entry name" value="Fe_III_red_FhuF"/>
    <property type="match status" value="1"/>
</dbReference>
<dbReference type="InterPro" id="IPR029056">
    <property type="entry name" value="Ribokinase-like"/>
</dbReference>
<dbReference type="PROSITE" id="PS00584">
    <property type="entry name" value="PFKB_KINASES_2"/>
    <property type="match status" value="1"/>
</dbReference>
<name>A0A1E3GZ81_9HYPH</name>
<dbReference type="AlphaFoldDB" id="A0A1E3GZ81"/>
<dbReference type="PANTHER" id="PTHR43085">
    <property type="entry name" value="HEXOKINASE FAMILY MEMBER"/>
    <property type="match status" value="1"/>
</dbReference>
<evidence type="ECO:0000256" key="1">
    <source>
        <dbReference type="ARBA" id="ARBA00010688"/>
    </source>
</evidence>
<evidence type="ECO:0000259" key="4">
    <source>
        <dbReference type="Pfam" id="PF00294"/>
    </source>
</evidence>
<dbReference type="InterPro" id="IPR002173">
    <property type="entry name" value="Carboh/pur_kinase_PfkB_CS"/>
</dbReference>
<dbReference type="OrthoDB" id="9776822at2"/>
<evidence type="ECO:0000313" key="7">
    <source>
        <dbReference type="Proteomes" id="UP000094622"/>
    </source>
</evidence>
<dbReference type="Pfam" id="PF00294">
    <property type="entry name" value="PfkB"/>
    <property type="match status" value="1"/>
</dbReference>
<dbReference type="GO" id="GO:0006974">
    <property type="term" value="P:DNA damage response"/>
    <property type="evidence" value="ECO:0007669"/>
    <property type="project" value="TreeGrafter"/>
</dbReference>
<evidence type="ECO:0000256" key="3">
    <source>
        <dbReference type="ARBA" id="ARBA00022777"/>
    </source>
</evidence>
<dbReference type="InterPro" id="IPR011611">
    <property type="entry name" value="PfkB_dom"/>
</dbReference>
<dbReference type="InterPro" id="IPR050306">
    <property type="entry name" value="PfkB_Carbo_kinase"/>
</dbReference>
<accession>A0A1E3GZ81</accession>
<dbReference type="PATRIC" id="fig|1439726.3.peg.3497"/>
<dbReference type="CDD" id="cd01166">
    <property type="entry name" value="KdgK"/>
    <property type="match status" value="1"/>
</dbReference>
<keyword evidence="2 6" id="KW-0808">Transferase</keyword>
<dbReference type="SUPFAM" id="SSF53613">
    <property type="entry name" value="Ribokinase-like"/>
    <property type="match status" value="1"/>
</dbReference>
<dbReference type="Proteomes" id="UP000094622">
    <property type="component" value="Unassembled WGS sequence"/>
</dbReference>
<organism evidence="6 7">
    <name type="scientific">Methylobrevis pamukkalensis</name>
    <dbReference type="NCBI Taxonomy" id="1439726"/>
    <lineage>
        <taxon>Bacteria</taxon>
        <taxon>Pseudomonadati</taxon>
        <taxon>Pseudomonadota</taxon>
        <taxon>Alphaproteobacteria</taxon>
        <taxon>Hyphomicrobiales</taxon>
        <taxon>Pleomorphomonadaceae</taxon>
        <taxon>Methylobrevis</taxon>
    </lineage>
</organism>
<dbReference type="Gene3D" id="3.40.1190.20">
    <property type="match status" value="1"/>
</dbReference>
<dbReference type="GO" id="GO:0008673">
    <property type="term" value="F:2-dehydro-3-deoxygluconokinase activity"/>
    <property type="evidence" value="ECO:0007669"/>
    <property type="project" value="UniProtKB-EC"/>
</dbReference>
<dbReference type="InterPro" id="IPR022770">
    <property type="entry name" value="IucA/IucC-like_C"/>
</dbReference>
<feature type="domain" description="Aerobactin siderophore biosynthesis IucA/IucC-like C-terminal" evidence="5">
    <location>
        <begin position="419"/>
        <end position="559"/>
    </location>
</feature>
<keyword evidence="7" id="KW-1185">Reference proteome</keyword>
<comment type="similarity">
    <text evidence="1">Belongs to the carbohydrate kinase PfkB family.</text>
</comment>
<dbReference type="RefSeq" id="WP_069307703.1">
    <property type="nucleotide sequence ID" value="NZ_MCRJ01000094.1"/>
</dbReference>
<reference evidence="6" key="1">
    <citation type="submission" date="2016-07" db="EMBL/GenBank/DDBJ databases">
        <title>Draft Genome Sequence of Methylobrevis pamukkalensis PK2.</title>
        <authorList>
            <person name="Vasilenko O.V."/>
            <person name="Doronina N.V."/>
            <person name="Shmareva M.N."/>
            <person name="Tarlachkov S.V."/>
            <person name="Mustakhimov I."/>
            <person name="Trotsenko Y.A."/>
        </authorList>
    </citation>
    <scope>NUCLEOTIDE SEQUENCE [LARGE SCALE GENOMIC DNA]</scope>
    <source>
        <strain evidence="6">PK2</strain>
    </source>
</reference>
<dbReference type="InterPro" id="IPR008090">
    <property type="entry name" value="Fe_iron_reduct"/>
</dbReference>
<dbReference type="Pfam" id="PF06276">
    <property type="entry name" value="FhuF"/>
    <property type="match status" value="1"/>
</dbReference>